<dbReference type="GO" id="GO:0020037">
    <property type="term" value="F:heme binding"/>
    <property type="evidence" value="ECO:0007669"/>
    <property type="project" value="InterPro"/>
</dbReference>
<dbReference type="CDD" id="cd20628">
    <property type="entry name" value="CYP4"/>
    <property type="match status" value="1"/>
</dbReference>
<evidence type="ECO:0000256" key="9">
    <source>
        <dbReference type="ARBA" id="ARBA00023002"/>
    </source>
</evidence>
<evidence type="ECO:0000256" key="12">
    <source>
        <dbReference type="PIRSR" id="PIRSR602401-1"/>
    </source>
</evidence>
<comment type="subcellular location">
    <subcellularLocation>
        <location evidence="3">Endoplasmic reticulum membrane</location>
        <topology evidence="3">Peripheral membrane protein</topology>
    </subcellularLocation>
    <subcellularLocation>
        <location evidence="2">Microsome membrane</location>
        <topology evidence="2">Peripheral membrane protein</topology>
    </subcellularLocation>
</comment>
<dbReference type="InterPro" id="IPR036396">
    <property type="entry name" value="Cyt_P450_sf"/>
</dbReference>
<dbReference type="VEuPathDB" id="VectorBase:MDOMA2_007338"/>
<dbReference type="InterPro" id="IPR002401">
    <property type="entry name" value="Cyt_P450_E_grp-I"/>
</dbReference>
<feature type="chain" id="PRO_5044561458" evidence="15">
    <location>
        <begin position="22"/>
        <end position="519"/>
    </location>
</feature>
<dbReference type="GO" id="GO:0005789">
    <property type="term" value="C:endoplasmic reticulum membrane"/>
    <property type="evidence" value="ECO:0007669"/>
    <property type="project" value="UniProtKB-SubCell"/>
</dbReference>
<dbReference type="PANTHER" id="PTHR24291">
    <property type="entry name" value="CYTOCHROME P450 FAMILY 4"/>
    <property type="match status" value="1"/>
</dbReference>
<evidence type="ECO:0000256" key="2">
    <source>
        <dbReference type="ARBA" id="ARBA00004174"/>
    </source>
</evidence>
<evidence type="ECO:0000313" key="18">
    <source>
        <dbReference type="RefSeq" id="XP_058979831.1"/>
    </source>
</evidence>
<organism evidence="16">
    <name type="scientific">Musca domestica</name>
    <name type="common">House fly</name>
    <dbReference type="NCBI Taxonomy" id="7370"/>
    <lineage>
        <taxon>Eukaryota</taxon>
        <taxon>Metazoa</taxon>
        <taxon>Ecdysozoa</taxon>
        <taxon>Arthropoda</taxon>
        <taxon>Hexapoda</taxon>
        <taxon>Insecta</taxon>
        <taxon>Pterygota</taxon>
        <taxon>Neoptera</taxon>
        <taxon>Endopterygota</taxon>
        <taxon>Diptera</taxon>
        <taxon>Brachycera</taxon>
        <taxon>Muscomorpha</taxon>
        <taxon>Muscoidea</taxon>
        <taxon>Muscidae</taxon>
        <taxon>Musca</taxon>
    </lineage>
</organism>
<dbReference type="EnsemblMetazoa" id="MDOA013427-RA">
    <property type="protein sequence ID" value="MDOA013427-PA"/>
    <property type="gene ID" value="MDOA013427"/>
</dbReference>
<dbReference type="PRINTS" id="PR00385">
    <property type="entry name" value="P450"/>
</dbReference>
<keyword evidence="15" id="KW-0732">Signal</keyword>
<keyword evidence="8" id="KW-0492">Microsome</keyword>
<dbReference type="SUPFAM" id="SSF48264">
    <property type="entry name" value="Cytochrome P450"/>
    <property type="match status" value="1"/>
</dbReference>
<dbReference type="FunFam" id="1.10.630.10:FF:000182">
    <property type="entry name" value="Cytochrome P450 3A4"/>
    <property type="match status" value="1"/>
</dbReference>
<evidence type="ECO:0000256" key="7">
    <source>
        <dbReference type="ARBA" id="ARBA00022824"/>
    </source>
</evidence>
<evidence type="ECO:0000256" key="4">
    <source>
        <dbReference type="ARBA" id="ARBA00010617"/>
    </source>
</evidence>
<dbReference type="VEuPathDB" id="VectorBase:MDOA013427"/>
<keyword evidence="10 12" id="KW-0408">Iron</keyword>
<dbReference type="Pfam" id="PF00067">
    <property type="entry name" value="p450"/>
    <property type="match status" value="1"/>
</dbReference>
<comment type="cofactor">
    <cofactor evidence="1 12">
        <name>heme</name>
        <dbReference type="ChEBI" id="CHEBI:30413"/>
    </cofactor>
</comment>
<keyword evidence="5 12" id="KW-0349">Heme</keyword>
<dbReference type="RefSeq" id="XP_058979831.1">
    <property type="nucleotide sequence ID" value="XM_059123848.1"/>
</dbReference>
<feature type="binding site" description="axial binding residue" evidence="12">
    <location>
        <position position="465"/>
    </location>
    <ligand>
        <name>heme</name>
        <dbReference type="ChEBI" id="CHEBI:30413"/>
    </ligand>
    <ligandPart>
        <name>Fe</name>
        <dbReference type="ChEBI" id="CHEBI:18248"/>
    </ligandPart>
</feature>
<proteinExistence type="inferred from homology"/>
<feature type="signal peptide" evidence="15">
    <location>
        <begin position="1"/>
        <end position="21"/>
    </location>
</feature>
<dbReference type="PRINTS" id="PR00463">
    <property type="entry name" value="EP450I"/>
</dbReference>
<keyword evidence="6 12" id="KW-0479">Metal-binding</keyword>
<feature type="region of interest" description="Disordered" evidence="14">
    <location>
        <begin position="260"/>
        <end position="285"/>
    </location>
</feature>
<evidence type="ECO:0000256" key="6">
    <source>
        <dbReference type="ARBA" id="ARBA00022723"/>
    </source>
</evidence>
<accession>A0A1I8NB38</accession>
<evidence type="ECO:0000313" key="16">
    <source>
        <dbReference type="EnsemblMetazoa" id="MDOA013427-PA"/>
    </source>
</evidence>
<keyword evidence="9 13" id="KW-0560">Oxidoreductase</keyword>
<dbReference type="RefSeq" id="XP_005177308.2">
    <property type="nucleotide sequence ID" value="XM_005177251.4"/>
</dbReference>
<dbReference type="GO" id="GO:0004497">
    <property type="term" value="F:monooxygenase activity"/>
    <property type="evidence" value="ECO:0007669"/>
    <property type="project" value="UniProtKB-KW"/>
</dbReference>
<dbReference type="PROSITE" id="PS00086">
    <property type="entry name" value="CYTOCHROME_P450"/>
    <property type="match status" value="1"/>
</dbReference>
<dbReference type="eggNOG" id="KOG0157">
    <property type="taxonomic scope" value="Eukaryota"/>
</dbReference>
<dbReference type="GO" id="GO:0005506">
    <property type="term" value="F:iron ion binding"/>
    <property type="evidence" value="ECO:0007669"/>
    <property type="project" value="InterPro"/>
</dbReference>
<evidence type="ECO:0000256" key="8">
    <source>
        <dbReference type="ARBA" id="ARBA00022848"/>
    </source>
</evidence>
<evidence type="ECO:0000256" key="1">
    <source>
        <dbReference type="ARBA" id="ARBA00001971"/>
    </source>
</evidence>
<reference evidence="16" key="1">
    <citation type="submission" date="2020-05" db="UniProtKB">
        <authorList>
            <consortium name="EnsemblMetazoa"/>
        </authorList>
    </citation>
    <scope>IDENTIFICATION</scope>
    <source>
        <strain evidence="16">Aabys</strain>
    </source>
</reference>
<dbReference type="KEGG" id="mde:101897841"/>
<evidence type="ECO:0000256" key="5">
    <source>
        <dbReference type="ARBA" id="ARBA00022617"/>
    </source>
</evidence>
<dbReference type="Proteomes" id="UP001652621">
    <property type="component" value="Unplaced"/>
</dbReference>
<evidence type="ECO:0000256" key="15">
    <source>
        <dbReference type="SAM" id="SignalP"/>
    </source>
</evidence>
<dbReference type="GO" id="GO:0016705">
    <property type="term" value="F:oxidoreductase activity, acting on paired donors, with incorporation or reduction of molecular oxygen"/>
    <property type="evidence" value="ECO:0007669"/>
    <property type="project" value="InterPro"/>
</dbReference>
<dbReference type="InterPro" id="IPR017972">
    <property type="entry name" value="Cyt_P450_CS"/>
</dbReference>
<evidence type="ECO:0000256" key="14">
    <source>
        <dbReference type="SAM" id="MobiDB-lite"/>
    </source>
</evidence>
<evidence type="ECO:0000256" key="13">
    <source>
        <dbReference type="RuleBase" id="RU000461"/>
    </source>
</evidence>
<feature type="compositionally biased region" description="Acidic residues" evidence="14">
    <location>
        <begin position="274"/>
        <end position="284"/>
    </location>
</feature>
<keyword evidence="7" id="KW-0256">Endoplasmic reticulum</keyword>
<evidence type="ECO:0000256" key="10">
    <source>
        <dbReference type="ARBA" id="ARBA00023004"/>
    </source>
</evidence>
<dbReference type="AlphaFoldDB" id="A0A1I8NB38"/>
<dbReference type="OrthoDB" id="1470350at2759"/>
<dbReference type="PANTHER" id="PTHR24291:SF187">
    <property type="entry name" value="CYTOCHROME P450 4AE1-RELATED"/>
    <property type="match status" value="1"/>
</dbReference>
<dbReference type="Gene3D" id="1.10.630.10">
    <property type="entry name" value="Cytochrome P450"/>
    <property type="match status" value="1"/>
</dbReference>
<comment type="similarity">
    <text evidence="4 13">Belongs to the cytochrome P450 family.</text>
</comment>
<reference evidence="18" key="2">
    <citation type="submission" date="2025-05" db="UniProtKB">
        <authorList>
            <consortium name="RefSeq"/>
        </authorList>
    </citation>
    <scope>IDENTIFICATION</scope>
    <source>
        <strain evidence="18">Aabys</strain>
        <tissue evidence="18">Whole body</tissue>
    </source>
</reference>
<dbReference type="InterPro" id="IPR001128">
    <property type="entry name" value="Cyt_P450"/>
</dbReference>
<gene>
    <name evidence="16" type="primary">101897841</name>
    <name evidence="18" type="synonym">LOC131802993</name>
</gene>
<dbReference type="InterPro" id="IPR050196">
    <property type="entry name" value="Cytochrome_P450_Monoox"/>
</dbReference>
<keyword evidence="11 13" id="KW-0503">Monooxygenase</keyword>
<evidence type="ECO:0000256" key="11">
    <source>
        <dbReference type="ARBA" id="ARBA00023033"/>
    </source>
</evidence>
<evidence type="ECO:0000313" key="17">
    <source>
        <dbReference type="Proteomes" id="UP001652621"/>
    </source>
</evidence>
<name>A0A1I8NB38_MUSDO</name>
<protein>
    <submittedName>
        <fullName evidence="18">Cytochrome P450 4d2-like</fullName>
    </submittedName>
</protein>
<evidence type="ECO:0000256" key="3">
    <source>
        <dbReference type="ARBA" id="ARBA00004406"/>
    </source>
</evidence>
<keyword evidence="17" id="KW-1185">Reference proteome</keyword>
<sequence>MLLELTLAILAILIAWDYLHKKQTDAFLAKSNISGPKALPILGNALRLRNVNTENIEAVLKENTATYGKIYRFWVFNQMHLRVTDPKLCEALLSSQHQITKSSFYDFLIDWLGRGLLLSNGKKWHTRRKIITPAFHFKILEQFVEVFDQQSTVMAKSLLAQADGQTAIDMFPVVCRMALDTISETAMGVKVHAQENQEFEYVKALNYVSTVMSKRFVNPSQRTSFLFKLTSPKVYRETQRCIGVMHRFTTQVIEKRRQALEKSMGEASNKADPPSEEEEDEDEYEHYGRKQRMAFLDILLQSTVDGEPLSNEDIREEVDTFMFEGHDTTTSGISFALYLIARHPEVQARLFEEICQIVGQDPDKVLSYRDLQDMKYLECVIKESLRLFPPVPAIGREITEDVQLGDVTLPANTNVVLSFSLIMRNPDYFPEPDAFRPDRFFGDGDSSSHVNPFLYTPFSAGPRNCIGQRFAMLEMKSVITKMLLHFELLPLGPEVQRLTTIVLRSKTGAHIGLRPRCAK</sequence>